<reference evidence="2 4" key="1">
    <citation type="submission" date="2016-01" db="EMBL/GenBank/DDBJ databases">
        <title>Draft sequences of Acinetobacter baumannii isolates from wounded military personnel.</title>
        <authorList>
            <person name="Arivett B.A."/>
            <person name="Fiester S.E."/>
            <person name="Ream D.C."/>
            <person name="Actis L.A."/>
        </authorList>
    </citation>
    <scope>NUCLEOTIDE SEQUENCE [LARGE SCALE GENOMIC DNA]</scope>
    <source>
        <strain evidence="2 4">AB2828</strain>
    </source>
</reference>
<evidence type="ECO:0000259" key="1">
    <source>
        <dbReference type="Pfam" id="PF01507"/>
    </source>
</evidence>
<dbReference type="InterPro" id="IPR002500">
    <property type="entry name" value="PAPS_reduct_dom"/>
</dbReference>
<dbReference type="Proteomes" id="UP000076296">
    <property type="component" value="Unassembled WGS sequence"/>
</dbReference>
<evidence type="ECO:0000313" key="3">
    <source>
        <dbReference type="EMBL" id="TPU61165.1"/>
    </source>
</evidence>
<dbReference type="InterPro" id="IPR014729">
    <property type="entry name" value="Rossmann-like_a/b/a_fold"/>
</dbReference>
<organism evidence="3 5">
    <name type="scientific">Acinetobacter baumannii</name>
    <dbReference type="NCBI Taxonomy" id="470"/>
    <lineage>
        <taxon>Bacteria</taxon>
        <taxon>Pseudomonadati</taxon>
        <taxon>Pseudomonadota</taxon>
        <taxon>Gammaproteobacteria</taxon>
        <taxon>Moraxellales</taxon>
        <taxon>Moraxellaceae</taxon>
        <taxon>Acinetobacter</taxon>
        <taxon>Acinetobacter calcoaceticus/baumannii complex</taxon>
    </lineage>
</organism>
<dbReference type="EMBL" id="LRDT01000020">
    <property type="protein sequence ID" value="KZA17956.1"/>
    <property type="molecule type" value="Genomic_DNA"/>
</dbReference>
<reference evidence="3 5" key="2">
    <citation type="submission" date="2019-06" db="EMBL/GenBank/DDBJ databases">
        <title>A Diverse Panel of Clinical Acinetobacter baumannii for Research Use.</title>
        <authorList>
            <person name="Mcgann P."/>
            <person name="Snesrud E."/>
            <person name="Galac M.R."/>
        </authorList>
    </citation>
    <scope>NUCLEOTIDE SEQUENCE [LARGE SCALE GENOMIC DNA]</scope>
    <source>
        <strain evidence="3 5">MRSN14237</strain>
    </source>
</reference>
<accession>A0A0M3FKW3</accession>
<evidence type="ECO:0000313" key="2">
    <source>
        <dbReference type="EMBL" id="KZA17956.1"/>
    </source>
</evidence>
<comment type="caution">
    <text evidence="3">The sequence shown here is derived from an EMBL/GenBank/DDBJ whole genome shotgun (WGS) entry which is preliminary data.</text>
</comment>
<sequence length="291" mass="33948">MEEKIKVVSFSGGRTSGYTVNIFKDDPEAHFVYMDTGAEHPATYQFIKDIVKHWKINLVCLRVVVNPKMNKGVGYKIIPIDELKQDLEPWKEMLKKYGSPYYDMPFCTARMKTEPFEKYCNDVFGKNNYERWIGIRSDEPKRLPIEVLEKLSLPIHKDAKNQKAGFRYLAEISDFTKEDILDWWEQQPFDLAITEHLGNCVFCIKKHLNKVALAAKDEPEQAVKWIEVTEGPRVRSEGRKYNHHRMYRSRLHLSDVIEAFKDHNRDELFSALRSSKRYGSGSCSESCEAIV</sequence>
<protein>
    <recommendedName>
        <fullName evidence="1">Phosphoadenosine phosphosulphate reductase domain-containing protein</fullName>
    </recommendedName>
</protein>
<dbReference type="AlphaFoldDB" id="A0A0M3FKW3"/>
<evidence type="ECO:0000313" key="4">
    <source>
        <dbReference type="Proteomes" id="UP000076296"/>
    </source>
</evidence>
<feature type="domain" description="Phosphoadenosine phosphosulphate reductase" evidence="1">
    <location>
        <begin position="7"/>
        <end position="142"/>
    </location>
</feature>
<gene>
    <name evidence="3" type="ORF">FJU42_16280</name>
    <name evidence="2" type="ORF">LV35_01626</name>
</gene>
<dbReference type="GO" id="GO:0003824">
    <property type="term" value="F:catalytic activity"/>
    <property type="evidence" value="ECO:0007669"/>
    <property type="project" value="InterPro"/>
</dbReference>
<dbReference type="RefSeq" id="WP_000391487.1">
    <property type="nucleotide sequence ID" value="NZ_BHFY01000094.1"/>
</dbReference>
<proteinExistence type="predicted"/>
<dbReference type="EMBL" id="VHGY01000050">
    <property type="protein sequence ID" value="TPU61165.1"/>
    <property type="molecule type" value="Genomic_DNA"/>
</dbReference>
<name>A0A0M3FKW3_ACIBA</name>
<dbReference type="SUPFAM" id="SSF52402">
    <property type="entry name" value="Adenine nucleotide alpha hydrolases-like"/>
    <property type="match status" value="1"/>
</dbReference>
<evidence type="ECO:0000313" key="5">
    <source>
        <dbReference type="Proteomes" id="UP000315888"/>
    </source>
</evidence>
<dbReference type="Pfam" id="PF01507">
    <property type="entry name" value="PAPS_reduct"/>
    <property type="match status" value="1"/>
</dbReference>
<dbReference type="Gene3D" id="3.40.50.620">
    <property type="entry name" value="HUPs"/>
    <property type="match status" value="1"/>
</dbReference>
<dbReference type="Proteomes" id="UP000315888">
    <property type="component" value="Unassembled WGS sequence"/>
</dbReference>